<name>A0A370D9S5_9GAMM</name>
<dbReference type="GO" id="GO:0009229">
    <property type="term" value="P:thiamine diphosphate biosynthetic process"/>
    <property type="evidence" value="ECO:0007669"/>
    <property type="project" value="UniProtKB-UniPathway"/>
</dbReference>
<comment type="pathway">
    <text evidence="1">Cofactor biosynthesis; thiamine diphosphate biosynthesis.</text>
</comment>
<reference evidence="4 5" key="1">
    <citation type="journal article" date="2018" name="ISME J.">
        <title>Endosymbiont genomes yield clues of tubeworm success.</title>
        <authorList>
            <person name="Li Y."/>
            <person name="Liles M.R."/>
            <person name="Halanych K.M."/>
        </authorList>
    </citation>
    <scope>NUCLEOTIDE SEQUENCE [LARGE SCALE GENOMIC DNA]</scope>
    <source>
        <strain evidence="4">A1464</strain>
    </source>
</reference>
<comment type="caution">
    <text evidence="4">The sequence shown here is derived from an EMBL/GenBank/DDBJ whole genome shotgun (WGS) entry which is preliminary data.</text>
</comment>
<dbReference type="InterPro" id="IPR004399">
    <property type="entry name" value="HMP/HMP-P_kinase_dom"/>
</dbReference>
<evidence type="ECO:0000256" key="1">
    <source>
        <dbReference type="ARBA" id="ARBA00004948"/>
    </source>
</evidence>
<dbReference type="EMBL" id="QFXC01000013">
    <property type="protein sequence ID" value="RDH81639.1"/>
    <property type="molecule type" value="Genomic_DNA"/>
</dbReference>
<dbReference type="UniPathway" id="UPA00060">
    <property type="reaction ID" value="UER00138"/>
</dbReference>
<dbReference type="GO" id="GO:0008902">
    <property type="term" value="F:hydroxymethylpyrimidine kinase activity"/>
    <property type="evidence" value="ECO:0007669"/>
    <property type="project" value="UniProtKB-EC"/>
</dbReference>
<protein>
    <recommendedName>
        <fullName evidence="2">hydroxymethylpyrimidine kinase</fullName>
        <ecNumber evidence="2">2.7.1.49</ecNumber>
    </recommendedName>
</protein>
<dbReference type="Pfam" id="PF08543">
    <property type="entry name" value="Phos_pyr_kin"/>
    <property type="match status" value="1"/>
</dbReference>
<dbReference type="GO" id="GO:0009228">
    <property type="term" value="P:thiamine biosynthetic process"/>
    <property type="evidence" value="ECO:0007669"/>
    <property type="project" value="InterPro"/>
</dbReference>
<keyword evidence="4" id="KW-0808">Transferase</keyword>
<dbReference type="EC" id="2.7.1.49" evidence="2"/>
<dbReference type="GO" id="GO:0008972">
    <property type="term" value="F:phosphomethylpyrimidine kinase activity"/>
    <property type="evidence" value="ECO:0007669"/>
    <property type="project" value="InterPro"/>
</dbReference>
<keyword evidence="4" id="KW-0418">Kinase</keyword>
<dbReference type="Gene3D" id="3.40.1190.20">
    <property type="match status" value="1"/>
</dbReference>
<evidence type="ECO:0000259" key="3">
    <source>
        <dbReference type="Pfam" id="PF08543"/>
    </source>
</evidence>
<keyword evidence="5" id="KW-1185">Reference proteome</keyword>
<dbReference type="PANTHER" id="PTHR20858">
    <property type="entry name" value="PHOSPHOMETHYLPYRIMIDINE KINASE"/>
    <property type="match status" value="1"/>
</dbReference>
<feature type="domain" description="Pyridoxamine kinase/Phosphomethylpyrimidine kinase" evidence="3">
    <location>
        <begin position="16"/>
        <end position="252"/>
    </location>
</feature>
<dbReference type="SUPFAM" id="SSF53613">
    <property type="entry name" value="Ribokinase-like"/>
    <property type="match status" value="1"/>
</dbReference>
<organism evidence="4 5">
    <name type="scientific">endosymbiont of Galathealinum brachiosum</name>
    <dbReference type="NCBI Taxonomy" id="2200906"/>
    <lineage>
        <taxon>Bacteria</taxon>
        <taxon>Pseudomonadati</taxon>
        <taxon>Pseudomonadota</taxon>
        <taxon>Gammaproteobacteria</taxon>
        <taxon>sulfur-oxidizing symbionts</taxon>
    </lineage>
</organism>
<proteinExistence type="predicted"/>
<accession>A0A370D9S5</accession>
<evidence type="ECO:0000313" key="4">
    <source>
        <dbReference type="EMBL" id="RDH81639.1"/>
    </source>
</evidence>
<evidence type="ECO:0000256" key="2">
    <source>
        <dbReference type="ARBA" id="ARBA00012135"/>
    </source>
</evidence>
<dbReference type="GO" id="GO:0005829">
    <property type="term" value="C:cytosol"/>
    <property type="evidence" value="ECO:0007669"/>
    <property type="project" value="TreeGrafter"/>
</dbReference>
<gene>
    <name evidence="4" type="ORF">DIZ80_16345</name>
</gene>
<sequence>MKTSKPPVVLCFSGLDPTGGAGIQADIESIAKHGCHAAPIITANTVQDTHNVISYEPVNATLLLKQARAILKDMPVSAIKIGMLASGEIAEAIYTLFRQYSDIPVILDPVLTAGGGTSLAKKNLIDAINTLIIPRTYILTPNIPESLLLTNTKSNPESAAQLLNKMGAKYVLLTGTHAKNTDVIHKLYLKSRSQKTYKYKRLENEYHGSGCTLAASLAALIAQKMEPINACQNALDFTHKALTYANALGSGQLIPNRYV</sequence>
<dbReference type="CDD" id="cd01169">
    <property type="entry name" value="HMPP_kinase"/>
    <property type="match status" value="1"/>
</dbReference>
<evidence type="ECO:0000313" key="5">
    <source>
        <dbReference type="Proteomes" id="UP000254266"/>
    </source>
</evidence>
<dbReference type="InterPro" id="IPR029056">
    <property type="entry name" value="Ribokinase-like"/>
</dbReference>
<dbReference type="Proteomes" id="UP000254266">
    <property type="component" value="Unassembled WGS sequence"/>
</dbReference>
<dbReference type="AlphaFoldDB" id="A0A370D9S5"/>
<dbReference type="InterPro" id="IPR013749">
    <property type="entry name" value="PM/HMP-P_kinase-1"/>
</dbReference>
<dbReference type="PANTHER" id="PTHR20858:SF17">
    <property type="entry name" value="HYDROXYMETHYLPYRIMIDINE_PHOSPHOMETHYLPYRIMIDINE KINASE THI20-RELATED"/>
    <property type="match status" value="1"/>
</dbReference>